<evidence type="ECO:0000313" key="17">
    <source>
        <dbReference type="Proteomes" id="UP000886520"/>
    </source>
</evidence>
<keyword evidence="12" id="KW-0234">DNA repair</keyword>
<dbReference type="GO" id="GO:0006325">
    <property type="term" value="P:chromatin organization"/>
    <property type="evidence" value="ECO:0007669"/>
    <property type="project" value="UniProtKB-KW"/>
</dbReference>
<dbReference type="InterPro" id="IPR045261">
    <property type="entry name" value="MORC_ATPase"/>
</dbReference>
<keyword evidence="3" id="KW-0540">Nuclease</keyword>
<evidence type="ECO:0000256" key="13">
    <source>
        <dbReference type="ARBA" id="ARBA00023242"/>
    </source>
</evidence>
<keyword evidence="13" id="KW-0539">Nucleus</keyword>
<keyword evidence="10 14" id="KW-0175">Coiled coil</keyword>
<evidence type="ECO:0000256" key="4">
    <source>
        <dbReference type="ARBA" id="ARBA00022741"/>
    </source>
</evidence>
<name>A0A9D4ZGD1_ADICA</name>
<dbReference type="GO" id="GO:0031349">
    <property type="term" value="P:positive regulation of defense response"/>
    <property type="evidence" value="ECO:0007669"/>
    <property type="project" value="UniProtKB-ARBA"/>
</dbReference>
<dbReference type="AlphaFoldDB" id="A0A9D4ZGD1"/>
<keyword evidence="17" id="KW-1185">Reference proteome</keyword>
<dbReference type="EMBL" id="JABFUD020000013">
    <property type="protein sequence ID" value="KAI5071801.1"/>
    <property type="molecule type" value="Genomic_DNA"/>
</dbReference>
<dbReference type="Proteomes" id="UP000886520">
    <property type="component" value="Chromosome 13"/>
</dbReference>
<dbReference type="GO" id="GO:0004519">
    <property type="term" value="F:endonuclease activity"/>
    <property type="evidence" value="ECO:0007669"/>
    <property type="project" value="UniProtKB-KW"/>
</dbReference>
<dbReference type="GO" id="GO:0016887">
    <property type="term" value="F:ATP hydrolysis activity"/>
    <property type="evidence" value="ECO:0007669"/>
    <property type="project" value="InterPro"/>
</dbReference>
<sequence length="752" mass="84616">MALLQTVGEPWLLKSRISSTAATLTSALASRSSGENSMVGACFSHKTGRMRRDDAYTGSPPEKRIKLEKVEEAISLSSSLSEHRQDEDLPPDFLEPLLSEERTVNAASVSATLQQSSISEATKFRKGTQAFSRQFWKAGDYEGDSAEKKPHRDGMDHVRVHPKFLHSNATSHKWALGAIAELLDNALDEVSNGATFVRIDTLNLKSTEGESGRVLVFEDNGGGMDPDCLRHCMSFGYSVKSKMTNTIGQYGNGFKTSTMRLGADVIVFSCSPAREGCVATRSIGLLSYSFLTKTRQQDIIVPMVDFEVQSYGLKKILRGQISDWNKNMETIKQWSPFSTERELLEQLSMIGQQGTRIIVSNLWLDDQEALELDFETDLHDIQLRGVNRDPKNIALAQHLPNSKHFLTYRHSLRSYLSILYLRLPSFFKIFLRGVEVRHHCLVDDMMMVENHTYRPLKSTLDERIRDDERIGQMEDASDMKAVVTLGFVKDAKEHADVQGFNVYHKNRLIKPFWRVWNAASSHGRGIIGVLEANFVEPAHDKQGFERTSVLAKLEARLVKMQKVYWSTHSHKIGYHNHHAKKKAKESSGGSTAKKALSNVGAQFSLLKAFPRSSRSRLPRVPSRRFCTETYSTQTGSAPVSEAPAAPSCSEVQAEGNLVSEDGCMSLEAQVQACNAAERVEWLKAQFQYTQQILEGTQKKLDEVMKERDVLKKELVEERRHAEVSDADLRKKLKETILRVKDLETENKRLKGS</sequence>
<evidence type="ECO:0000256" key="5">
    <source>
        <dbReference type="ARBA" id="ARBA00022759"/>
    </source>
</evidence>
<dbReference type="GO" id="GO:0005524">
    <property type="term" value="F:ATP binding"/>
    <property type="evidence" value="ECO:0007669"/>
    <property type="project" value="UniProtKB-KW"/>
</dbReference>
<evidence type="ECO:0000256" key="12">
    <source>
        <dbReference type="ARBA" id="ARBA00023204"/>
    </source>
</evidence>
<dbReference type="GO" id="GO:0031047">
    <property type="term" value="P:regulatory ncRNA-mediated gene silencing"/>
    <property type="evidence" value="ECO:0007669"/>
    <property type="project" value="UniProtKB-KW"/>
</dbReference>
<dbReference type="Pfam" id="PF17942">
    <property type="entry name" value="Morc6_S5"/>
    <property type="match status" value="1"/>
</dbReference>
<keyword evidence="7" id="KW-0378">Hydrolase</keyword>
<evidence type="ECO:0000256" key="6">
    <source>
        <dbReference type="ARBA" id="ARBA00022763"/>
    </source>
</evidence>
<keyword evidence="5" id="KW-0255">Endonuclease</keyword>
<protein>
    <recommendedName>
        <fullName evidence="15">Morc S5 domain-containing protein</fullName>
    </recommendedName>
</protein>
<comment type="subcellular location">
    <subcellularLocation>
        <location evidence="1">Nucleus</location>
    </subcellularLocation>
</comment>
<keyword evidence="4" id="KW-0547">Nucleotide-binding</keyword>
<feature type="domain" description="Morc S5" evidence="15">
    <location>
        <begin position="410"/>
        <end position="565"/>
    </location>
</feature>
<evidence type="ECO:0000256" key="11">
    <source>
        <dbReference type="ARBA" id="ARBA00023158"/>
    </source>
</evidence>
<dbReference type="PANTHER" id="PTHR23336">
    <property type="entry name" value="ZINC FINGER CW-TYPE COILED-COIL DOMAIN PROTEIN 3"/>
    <property type="match status" value="1"/>
</dbReference>
<dbReference type="OrthoDB" id="757982at2759"/>
<dbReference type="Pfam" id="PF13589">
    <property type="entry name" value="HATPase_c_3"/>
    <property type="match status" value="1"/>
</dbReference>
<evidence type="ECO:0000256" key="3">
    <source>
        <dbReference type="ARBA" id="ARBA00022722"/>
    </source>
</evidence>
<proteinExistence type="inferred from homology"/>
<organism evidence="16 17">
    <name type="scientific">Adiantum capillus-veneris</name>
    <name type="common">Maidenhair fern</name>
    <dbReference type="NCBI Taxonomy" id="13818"/>
    <lineage>
        <taxon>Eukaryota</taxon>
        <taxon>Viridiplantae</taxon>
        <taxon>Streptophyta</taxon>
        <taxon>Embryophyta</taxon>
        <taxon>Tracheophyta</taxon>
        <taxon>Polypodiopsida</taxon>
        <taxon>Polypodiidae</taxon>
        <taxon>Polypodiales</taxon>
        <taxon>Pteridineae</taxon>
        <taxon>Pteridaceae</taxon>
        <taxon>Vittarioideae</taxon>
        <taxon>Adiantum</taxon>
    </lineage>
</organism>
<reference evidence="16" key="1">
    <citation type="submission" date="2021-01" db="EMBL/GenBank/DDBJ databases">
        <title>Adiantum capillus-veneris genome.</title>
        <authorList>
            <person name="Fang Y."/>
            <person name="Liao Q."/>
        </authorList>
    </citation>
    <scope>NUCLEOTIDE SEQUENCE</scope>
    <source>
        <strain evidence="16">H3</strain>
        <tissue evidence="16">Leaf</tissue>
    </source>
</reference>
<dbReference type="PANTHER" id="PTHR23336:SF80">
    <property type="entry name" value="PROTEIN MICRORCHIDIA 7-LIKE"/>
    <property type="match status" value="1"/>
</dbReference>
<evidence type="ECO:0000256" key="8">
    <source>
        <dbReference type="ARBA" id="ARBA00022840"/>
    </source>
</evidence>
<evidence type="ECO:0000256" key="7">
    <source>
        <dbReference type="ARBA" id="ARBA00022801"/>
    </source>
</evidence>
<comment type="similarity">
    <text evidence="2">Belongs to the MORC ATPase protein family.</text>
</comment>
<evidence type="ECO:0000256" key="9">
    <source>
        <dbReference type="ARBA" id="ARBA00022853"/>
    </source>
</evidence>
<dbReference type="GO" id="GO:0005634">
    <property type="term" value="C:nucleus"/>
    <property type="evidence" value="ECO:0007669"/>
    <property type="project" value="UniProtKB-SubCell"/>
</dbReference>
<dbReference type="GO" id="GO:0006281">
    <property type="term" value="P:DNA repair"/>
    <property type="evidence" value="ECO:0007669"/>
    <property type="project" value="UniProtKB-KW"/>
</dbReference>
<keyword evidence="8" id="KW-0067">ATP-binding</keyword>
<accession>A0A9D4ZGD1</accession>
<dbReference type="InterPro" id="IPR036890">
    <property type="entry name" value="HATPase_C_sf"/>
</dbReference>
<gene>
    <name evidence="16" type="ORF">GOP47_0014052</name>
</gene>
<evidence type="ECO:0000256" key="10">
    <source>
        <dbReference type="ARBA" id="ARBA00023054"/>
    </source>
</evidence>
<evidence type="ECO:0000313" key="16">
    <source>
        <dbReference type="EMBL" id="KAI5071801.1"/>
    </source>
</evidence>
<keyword evidence="11" id="KW-0943">RNA-mediated gene silencing</keyword>
<dbReference type="SUPFAM" id="SSF55874">
    <property type="entry name" value="ATPase domain of HSP90 chaperone/DNA topoisomerase II/histidine kinase"/>
    <property type="match status" value="1"/>
</dbReference>
<evidence type="ECO:0000256" key="14">
    <source>
        <dbReference type="SAM" id="Coils"/>
    </source>
</evidence>
<dbReference type="FunFam" id="3.30.565.10:FF:000075">
    <property type="entry name" value="MORC family CW-type zinc finger protein 4"/>
    <property type="match status" value="1"/>
</dbReference>
<keyword evidence="6" id="KW-0227">DNA damage</keyword>
<evidence type="ECO:0000256" key="1">
    <source>
        <dbReference type="ARBA" id="ARBA00004123"/>
    </source>
</evidence>
<keyword evidence="9" id="KW-0156">Chromatin regulator</keyword>
<feature type="coiled-coil region" evidence="14">
    <location>
        <begin position="693"/>
        <end position="752"/>
    </location>
</feature>
<comment type="caution">
    <text evidence="16">The sequence shown here is derived from an EMBL/GenBank/DDBJ whole genome shotgun (WGS) entry which is preliminary data.</text>
</comment>
<dbReference type="InterPro" id="IPR041006">
    <property type="entry name" value="Morc_S5"/>
</dbReference>
<evidence type="ECO:0000256" key="2">
    <source>
        <dbReference type="ARBA" id="ARBA00007845"/>
    </source>
</evidence>
<evidence type="ECO:0000259" key="15">
    <source>
        <dbReference type="Pfam" id="PF17942"/>
    </source>
</evidence>
<dbReference type="Gene3D" id="3.30.565.10">
    <property type="entry name" value="Histidine kinase-like ATPase, C-terminal domain"/>
    <property type="match status" value="1"/>
</dbReference>